<dbReference type="InterPro" id="IPR036034">
    <property type="entry name" value="PDZ_sf"/>
</dbReference>
<dbReference type="EMBL" id="ANJA01003215">
    <property type="protein sequence ID" value="ETO65170.1"/>
    <property type="molecule type" value="Genomic_DNA"/>
</dbReference>
<accession>A0A080ZEV9</accession>
<evidence type="ECO:0000313" key="2">
    <source>
        <dbReference type="EMBL" id="ETO65170.1"/>
    </source>
</evidence>
<evidence type="ECO:0000313" key="3">
    <source>
        <dbReference type="Proteomes" id="UP000028582"/>
    </source>
</evidence>
<sequence length="384" mass="42692">MDVQQLDIEIEKTDKGFGIYFAKVARIDSSVDFLAVDGFVEDPASPLAKNQNREALACLQLGDILTKVNGEDCEGKKVEDILALLRNAGRGENTLSFSRSVPIDAPLKDEVCSKTDSEKAFDSVRSVAEVSTGTGNDNAVDSVDLVTEARKSGIMGALLKVKSKIRAEIDGDEDELIREQLEDERFEKQWLEEFDALKKQYEQKWETCTYTADEFCGLLYRSSGAQQKENLQQQYPTIMDAWKDGGVSSSSSRVIPEWPAIKNTYDSVVNYDPVDNSKLVSSSSVANTCSIDCSQSLLSTLECLRVGFMWRADDLQAFSRRLAAAGISSCSGLLEELNAHSNRFERNFQSKEYPRLTKSMLRALHERAQATVAAPSESLLRMRI</sequence>
<dbReference type="OrthoDB" id="123971at2759"/>
<evidence type="ECO:0000259" key="1">
    <source>
        <dbReference type="PROSITE" id="PS50106"/>
    </source>
</evidence>
<dbReference type="PROSITE" id="PS50106">
    <property type="entry name" value="PDZ"/>
    <property type="match status" value="1"/>
</dbReference>
<protein>
    <recommendedName>
        <fullName evidence="1">PDZ domain-containing protein</fullName>
    </recommendedName>
</protein>
<proteinExistence type="predicted"/>
<comment type="caution">
    <text evidence="2">The sequence shown here is derived from an EMBL/GenBank/DDBJ whole genome shotgun (WGS) entry which is preliminary data.</text>
</comment>
<feature type="domain" description="PDZ" evidence="1">
    <location>
        <begin position="7"/>
        <end position="89"/>
    </location>
</feature>
<dbReference type="InterPro" id="IPR001478">
    <property type="entry name" value="PDZ"/>
</dbReference>
<organism evidence="2 3">
    <name type="scientific">Phytophthora nicotianae P1976</name>
    <dbReference type="NCBI Taxonomy" id="1317066"/>
    <lineage>
        <taxon>Eukaryota</taxon>
        <taxon>Sar</taxon>
        <taxon>Stramenopiles</taxon>
        <taxon>Oomycota</taxon>
        <taxon>Peronosporomycetes</taxon>
        <taxon>Peronosporales</taxon>
        <taxon>Peronosporaceae</taxon>
        <taxon>Phytophthora</taxon>
    </lineage>
</organism>
<name>A0A080ZEV9_PHYNI</name>
<gene>
    <name evidence="2" type="ORF">F444_17472</name>
</gene>
<dbReference type="Proteomes" id="UP000028582">
    <property type="component" value="Unassembled WGS sequence"/>
</dbReference>
<dbReference type="SUPFAM" id="SSF50156">
    <property type="entry name" value="PDZ domain-like"/>
    <property type="match status" value="1"/>
</dbReference>
<reference evidence="2 3" key="1">
    <citation type="submission" date="2013-11" db="EMBL/GenBank/DDBJ databases">
        <title>The Genome Sequence of Phytophthora parasitica P1976.</title>
        <authorList>
            <consortium name="The Broad Institute Genomics Platform"/>
            <person name="Russ C."/>
            <person name="Tyler B."/>
            <person name="Panabieres F."/>
            <person name="Shan W."/>
            <person name="Tripathy S."/>
            <person name="Grunwald N."/>
            <person name="Machado M."/>
            <person name="Johnson C.S."/>
            <person name="Walker B."/>
            <person name="Young S."/>
            <person name="Zeng Q."/>
            <person name="Gargeya S."/>
            <person name="Fitzgerald M."/>
            <person name="Haas B."/>
            <person name="Abouelleil A."/>
            <person name="Allen A.W."/>
            <person name="Alvarado L."/>
            <person name="Arachchi H.M."/>
            <person name="Berlin A.M."/>
            <person name="Chapman S.B."/>
            <person name="Gainer-Dewar J."/>
            <person name="Goldberg J."/>
            <person name="Griggs A."/>
            <person name="Gujja S."/>
            <person name="Hansen M."/>
            <person name="Howarth C."/>
            <person name="Imamovic A."/>
            <person name="Ireland A."/>
            <person name="Larimer J."/>
            <person name="McCowan C."/>
            <person name="Murphy C."/>
            <person name="Pearson M."/>
            <person name="Poon T.W."/>
            <person name="Priest M."/>
            <person name="Roberts A."/>
            <person name="Saif S."/>
            <person name="Shea T."/>
            <person name="Sisk P."/>
            <person name="Sykes S."/>
            <person name="Wortman J."/>
            <person name="Nusbaum C."/>
            <person name="Birren B."/>
        </authorList>
    </citation>
    <scope>NUCLEOTIDE SEQUENCE [LARGE SCALE GENOMIC DNA]</scope>
    <source>
        <strain evidence="2 3">P1976</strain>
    </source>
</reference>
<dbReference type="AlphaFoldDB" id="A0A080ZEV9"/>
<dbReference type="Gene3D" id="2.30.42.10">
    <property type="match status" value="1"/>
</dbReference>